<dbReference type="Pfam" id="PF01979">
    <property type="entry name" value="Amidohydro_1"/>
    <property type="match status" value="1"/>
</dbReference>
<dbReference type="Proteomes" id="UP000540698">
    <property type="component" value="Unassembled WGS sequence"/>
</dbReference>
<evidence type="ECO:0000313" key="7">
    <source>
        <dbReference type="Proteomes" id="UP000540698"/>
    </source>
</evidence>
<protein>
    <submittedName>
        <fullName evidence="6">Amidohydrolase family protein</fullName>
    </submittedName>
</protein>
<dbReference type="SUPFAM" id="SSF51338">
    <property type="entry name" value="Composite domain of metallo-dependent hydrolases"/>
    <property type="match status" value="1"/>
</dbReference>
<dbReference type="Gene3D" id="3.20.20.140">
    <property type="entry name" value="Metal-dependent hydrolases"/>
    <property type="match status" value="1"/>
</dbReference>
<keyword evidence="7" id="KW-1185">Reference proteome</keyword>
<dbReference type="Gene3D" id="2.30.40.10">
    <property type="entry name" value="Urease, subunit C, domain 1"/>
    <property type="match status" value="1"/>
</dbReference>
<name>A0A7X6R4L8_9NOCA</name>
<dbReference type="InterPro" id="IPR032466">
    <property type="entry name" value="Metal_Hydrolase"/>
</dbReference>
<evidence type="ECO:0000256" key="1">
    <source>
        <dbReference type="ARBA" id="ARBA00001947"/>
    </source>
</evidence>
<evidence type="ECO:0000313" key="6">
    <source>
        <dbReference type="EMBL" id="NKY28599.1"/>
    </source>
</evidence>
<comment type="cofactor">
    <cofactor evidence="1">
        <name>Zn(2+)</name>
        <dbReference type="ChEBI" id="CHEBI:29105"/>
    </cofactor>
</comment>
<accession>A0A7X6R4L8</accession>
<dbReference type="GO" id="GO:0019239">
    <property type="term" value="F:deaminase activity"/>
    <property type="evidence" value="ECO:0007669"/>
    <property type="project" value="TreeGrafter"/>
</dbReference>
<sequence length="241" mass="26011">MQSAARARGRSPGRWGHVLEQFEKEGLLGPWITYIHCLGIEDPAWRAIERTGGRVSVSTSAEQSLAMGQPALQTALEHGISTSFGTDTVGIAPVDFFSQMRAAFHWQRSRIHAAIQSNSPEVQPITVRDTLRMATLGGAGGAHLDHLVGSLTPGKRADVITLDTRTLDAGPVDHAAGAVVQHMDTSNVDTVIVDGRIVKREGRLLGVDIEQVLQQLERSATGLISRSRATDILFTGCRYLS</sequence>
<dbReference type="GO" id="GO:0005829">
    <property type="term" value="C:cytosol"/>
    <property type="evidence" value="ECO:0007669"/>
    <property type="project" value="TreeGrafter"/>
</dbReference>
<dbReference type="InterPro" id="IPR051607">
    <property type="entry name" value="Metallo-dep_hydrolases"/>
</dbReference>
<dbReference type="InterPro" id="IPR006680">
    <property type="entry name" value="Amidohydro-rel"/>
</dbReference>
<feature type="domain" description="Amidohydrolase-related" evidence="5">
    <location>
        <begin position="18"/>
        <end position="198"/>
    </location>
</feature>
<gene>
    <name evidence="6" type="ORF">HGB38_20600</name>
</gene>
<keyword evidence="2" id="KW-0479">Metal-binding</keyword>
<organism evidence="6 7">
    <name type="scientific">Nocardia gamkensis</name>
    <dbReference type="NCBI Taxonomy" id="352869"/>
    <lineage>
        <taxon>Bacteria</taxon>
        <taxon>Bacillati</taxon>
        <taxon>Actinomycetota</taxon>
        <taxon>Actinomycetes</taxon>
        <taxon>Mycobacteriales</taxon>
        <taxon>Nocardiaceae</taxon>
        <taxon>Nocardia</taxon>
    </lineage>
</organism>
<dbReference type="GO" id="GO:0046872">
    <property type="term" value="F:metal ion binding"/>
    <property type="evidence" value="ECO:0007669"/>
    <property type="project" value="UniProtKB-KW"/>
</dbReference>
<keyword evidence="4" id="KW-0862">Zinc</keyword>
<evidence type="ECO:0000256" key="2">
    <source>
        <dbReference type="ARBA" id="ARBA00022723"/>
    </source>
</evidence>
<evidence type="ECO:0000256" key="4">
    <source>
        <dbReference type="ARBA" id="ARBA00022833"/>
    </source>
</evidence>
<proteinExistence type="predicted"/>
<dbReference type="SUPFAM" id="SSF51556">
    <property type="entry name" value="Metallo-dependent hydrolases"/>
    <property type="match status" value="1"/>
</dbReference>
<dbReference type="PANTHER" id="PTHR11271">
    <property type="entry name" value="GUANINE DEAMINASE"/>
    <property type="match status" value="1"/>
</dbReference>
<dbReference type="AlphaFoldDB" id="A0A7X6R4L8"/>
<dbReference type="EMBL" id="JAAXOS010000009">
    <property type="protein sequence ID" value="NKY28599.1"/>
    <property type="molecule type" value="Genomic_DNA"/>
</dbReference>
<comment type="caution">
    <text evidence="6">The sequence shown here is derived from an EMBL/GenBank/DDBJ whole genome shotgun (WGS) entry which is preliminary data.</text>
</comment>
<keyword evidence="3 6" id="KW-0378">Hydrolase</keyword>
<evidence type="ECO:0000256" key="3">
    <source>
        <dbReference type="ARBA" id="ARBA00022801"/>
    </source>
</evidence>
<dbReference type="InterPro" id="IPR011059">
    <property type="entry name" value="Metal-dep_hydrolase_composite"/>
</dbReference>
<reference evidence="6 7" key="1">
    <citation type="submission" date="2020-04" db="EMBL/GenBank/DDBJ databases">
        <title>MicrobeNet Type strains.</title>
        <authorList>
            <person name="Nicholson A.C."/>
        </authorList>
    </citation>
    <scope>NUCLEOTIDE SEQUENCE [LARGE SCALE GENOMIC DNA]</scope>
    <source>
        <strain evidence="6 7">DSM 44956</strain>
    </source>
</reference>
<evidence type="ECO:0000259" key="5">
    <source>
        <dbReference type="Pfam" id="PF01979"/>
    </source>
</evidence>